<dbReference type="EMBL" id="RJJG01000007">
    <property type="protein sequence ID" value="RNI07733.1"/>
    <property type="molecule type" value="Genomic_DNA"/>
</dbReference>
<protein>
    <submittedName>
        <fullName evidence="2">Uncharacterized protein</fullName>
    </submittedName>
</protein>
<keyword evidence="1" id="KW-0472">Membrane</keyword>
<keyword evidence="1" id="KW-1133">Transmembrane helix</keyword>
<sequence>MMQEIKPLALGLALVALAAMLMLLSGLSGNSGVYTSPVEMLSRWNMFFSFSFAVIIAGMLEAVIIYNRLI</sequence>
<reference evidence="2 4" key="1">
    <citation type="submission" date="2016-10" db="EMBL/GenBank/DDBJ databases">
        <title>Methanohalophilus halophilus.</title>
        <authorList>
            <person name="L'haridon S."/>
        </authorList>
    </citation>
    <scope>NUCLEOTIDE SEQUENCE [LARGE SCALE GENOMIC DNA]</scope>
    <source>
        <strain evidence="2 4">Z-7982</strain>
    </source>
</reference>
<feature type="transmembrane region" description="Helical" evidence="1">
    <location>
        <begin position="45"/>
        <end position="66"/>
    </location>
</feature>
<dbReference type="KEGG" id="mhaz:BHR79_08095"/>
<dbReference type="STRING" id="2177.BHR79_08095"/>
<keyword evidence="1" id="KW-0812">Transmembrane</keyword>
<name>A0A1L3Q3I5_9EURY</name>
<proteinExistence type="predicted"/>
<evidence type="ECO:0000313" key="2">
    <source>
        <dbReference type="EMBL" id="APH39444.1"/>
    </source>
</evidence>
<dbReference type="EMBL" id="CP017921">
    <property type="protein sequence ID" value="APH39444.1"/>
    <property type="molecule type" value="Genomic_DNA"/>
</dbReference>
<evidence type="ECO:0000313" key="3">
    <source>
        <dbReference type="EMBL" id="RNI07733.1"/>
    </source>
</evidence>
<gene>
    <name evidence="2" type="ORF">BHR79_08095</name>
    <name evidence="3" type="ORF">EFE40_09310</name>
</gene>
<accession>A0A1L3Q3I5</accession>
<evidence type="ECO:0000313" key="5">
    <source>
        <dbReference type="Proteomes" id="UP000267921"/>
    </source>
</evidence>
<reference evidence="3 5" key="2">
    <citation type="submission" date="2018-10" db="EMBL/GenBank/DDBJ databases">
        <title>Cultivation of a novel Methanohalophilus strain from Kebrit Deep of the Red Sea and a genomic comparison of members of the genus Methanohalophilus.</title>
        <authorList>
            <person name="Guan Y."/>
            <person name="Ngugi D.K."/>
            <person name="Stingl U."/>
        </authorList>
    </citation>
    <scope>NUCLEOTIDE SEQUENCE [LARGE SCALE GENOMIC DNA]</scope>
    <source>
        <strain evidence="3 5">DSM 3094</strain>
    </source>
</reference>
<dbReference type="Proteomes" id="UP000186879">
    <property type="component" value="Chromosome"/>
</dbReference>
<keyword evidence="4" id="KW-1185">Reference proteome</keyword>
<evidence type="ECO:0000256" key="1">
    <source>
        <dbReference type="SAM" id="Phobius"/>
    </source>
</evidence>
<dbReference type="AlphaFoldDB" id="A0A1L3Q3I5"/>
<dbReference type="OrthoDB" id="142735at2157"/>
<organism evidence="2 4">
    <name type="scientific">Methanohalophilus halophilus</name>
    <dbReference type="NCBI Taxonomy" id="2177"/>
    <lineage>
        <taxon>Archaea</taxon>
        <taxon>Methanobacteriati</taxon>
        <taxon>Methanobacteriota</taxon>
        <taxon>Stenosarchaea group</taxon>
        <taxon>Methanomicrobia</taxon>
        <taxon>Methanosarcinales</taxon>
        <taxon>Methanosarcinaceae</taxon>
        <taxon>Methanohalophilus</taxon>
    </lineage>
</organism>
<dbReference type="Proteomes" id="UP000267921">
    <property type="component" value="Unassembled WGS sequence"/>
</dbReference>
<evidence type="ECO:0000313" key="4">
    <source>
        <dbReference type="Proteomes" id="UP000186879"/>
    </source>
</evidence>